<organism evidence="5 6">
    <name type="scientific">Deinococcus cavernae</name>
    <dbReference type="NCBI Taxonomy" id="2320857"/>
    <lineage>
        <taxon>Bacteria</taxon>
        <taxon>Thermotogati</taxon>
        <taxon>Deinococcota</taxon>
        <taxon>Deinococci</taxon>
        <taxon>Deinococcales</taxon>
        <taxon>Deinococcaceae</taxon>
        <taxon>Deinococcus</taxon>
    </lineage>
</organism>
<dbReference type="Gene3D" id="1.10.10.10">
    <property type="entry name" value="Winged helix-like DNA-binding domain superfamily/Winged helix DNA-binding domain"/>
    <property type="match status" value="1"/>
</dbReference>
<evidence type="ECO:0000256" key="2">
    <source>
        <dbReference type="ARBA" id="ARBA00023125"/>
    </source>
</evidence>
<dbReference type="Proteomes" id="UP000286287">
    <property type="component" value="Unassembled WGS sequence"/>
</dbReference>
<comment type="caution">
    <text evidence="5">The sequence shown here is derived from an EMBL/GenBank/DDBJ whole genome shotgun (WGS) entry which is preliminary data.</text>
</comment>
<keyword evidence="2" id="KW-0238">DNA-binding</keyword>
<reference evidence="5 6" key="1">
    <citation type="submission" date="2018-09" db="EMBL/GenBank/DDBJ databases">
        <authorList>
            <person name="Zhu H."/>
        </authorList>
    </citation>
    <scope>NUCLEOTIDE SEQUENCE [LARGE SCALE GENOMIC DNA]</scope>
    <source>
        <strain evidence="5 6">K2S05-167</strain>
    </source>
</reference>
<evidence type="ECO:0000256" key="1">
    <source>
        <dbReference type="ARBA" id="ARBA00023015"/>
    </source>
</evidence>
<evidence type="ECO:0000313" key="6">
    <source>
        <dbReference type="Proteomes" id="UP000286287"/>
    </source>
</evidence>
<dbReference type="SUPFAM" id="SSF46894">
    <property type="entry name" value="C-terminal effector domain of the bipartite response regulators"/>
    <property type="match status" value="1"/>
</dbReference>
<dbReference type="AlphaFoldDB" id="A0A418V7S7"/>
<keyword evidence="3" id="KW-0804">Transcription</keyword>
<sequence>MARTPGQRSRLMLSVNDQNFSQLLGIIYDAALHPESWQTVLEQLPRFSQTNVLNFVELQLNDLPVPGKLSWVPLQSSVHGLSREGEASLMADWAYRIPLTYDLINLTLKDQRAVATPAQTSPQFDFGNSEFCHECALPNDFYHMLGVSSLSSDRQSLFILSMNRPRRYGHFSNADAQLLHSLLPHLSRAQQIGQQLRAMQLVQGLQAAALDHCAAPVLGLNVRGKLLYANAAAEALLHTGTVLRLHYGTLQATQPGEHQALIQALHRASLLGRDVQGRPDNHLTFSRDGRPPLSGLLLPMPKLLMPKQCPARGFTLLLKDPVARRTPPLLLLQHLYALTAAEARVATLLTDGLTLDEIGAHLGTATATVRNQLKQVFAKTGARRQGDLIRLIMNLS</sequence>
<protein>
    <recommendedName>
        <fullName evidence="4">HTH luxR-type domain-containing protein</fullName>
    </recommendedName>
</protein>
<dbReference type="InterPro" id="IPR016032">
    <property type="entry name" value="Sig_transdc_resp-reg_C-effctor"/>
</dbReference>
<name>A0A418V7S7_9DEIO</name>
<keyword evidence="1" id="KW-0805">Transcription regulation</keyword>
<dbReference type="InterPro" id="IPR000792">
    <property type="entry name" value="Tscrpt_reg_LuxR_C"/>
</dbReference>
<feature type="domain" description="HTH luxR-type" evidence="4">
    <location>
        <begin position="335"/>
        <end position="392"/>
    </location>
</feature>
<dbReference type="InterPro" id="IPR036388">
    <property type="entry name" value="WH-like_DNA-bd_sf"/>
</dbReference>
<dbReference type="PANTHER" id="PTHR44688">
    <property type="entry name" value="DNA-BINDING TRANSCRIPTIONAL ACTIVATOR DEVR_DOSR"/>
    <property type="match status" value="1"/>
</dbReference>
<dbReference type="GO" id="GO:0003677">
    <property type="term" value="F:DNA binding"/>
    <property type="evidence" value="ECO:0007669"/>
    <property type="project" value="UniProtKB-KW"/>
</dbReference>
<dbReference type="EMBL" id="QYUJ01000014">
    <property type="protein sequence ID" value="RJF72153.1"/>
    <property type="molecule type" value="Genomic_DNA"/>
</dbReference>
<dbReference type="SMART" id="SM00421">
    <property type="entry name" value="HTH_LUXR"/>
    <property type="match status" value="1"/>
</dbReference>
<keyword evidence="6" id="KW-1185">Reference proteome</keyword>
<evidence type="ECO:0000259" key="4">
    <source>
        <dbReference type="SMART" id="SM00421"/>
    </source>
</evidence>
<dbReference type="PANTHER" id="PTHR44688:SF16">
    <property type="entry name" value="DNA-BINDING TRANSCRIPTIONAL ACTIVATOR DEVR_DOSR"/>
    <property type="match status" value="1"/>
</dbReference>
<proteinExistence type="predicted"/>
<gene>
    <name evidence="5" type="ORF">D3875_11925</name>
</gene>
<accession>A0A418V7S7</accession>
<dbReference type="GO" id="GO:0006355">
    <property type="term" value="P:regulation of DNA-templated transcription"/>
    <property type="evidence" value="ECO:0007669"/>
    <property type="project" value="InterPro"/>
</dbReference>
<evidence type="ECO:0000256" key="3">
    <source>
        <dbReference type="ARBA" id="ARBA00023163"/>
    </source>
</evidence>
<evidence type="ECO:0000313" key="5">
    <source>
        <dbReference type="EMBL" id="RJF72153.1"/>
    </source>
</evidence>